<reference evidence="3 4" key="1">
    <citation type="submission" date="2012-09" db="EMBL/GenBank/DDBJ databases">
        <title>Genome Sequence of alkane-degrading Bacterium Alcanivorax sp. 19-m-6.</title>
        <authorList>
            <person name="Lai Q."/>
            <person name="Shao Z."/>
        </authorList>
    </citation>
    <scope>NUCLEOTIDE SEQUENCE [LARGE SCALE GENOMIC DNA]</scope>
    <source>
        <strain evidence="3 4">19-m-6</strain>
    </source>
</reference>
<dbReference type="eggNOG" id="COG0526">
    <property type="taxonomic scope" value="Bacteria"/>
</dbReference>
<dbReference type="AlphaFoldDB" id="A0A095SFJ8"/>
<dbReference type="RefSeq" id="WP_035234679.1">
    <property type="nucleotide sequence ID" value="NZ_ARXV01000018.1"/>
</dbReference>
<protein>
    <submittedName>
        <fullName evidence="3">TraF</fullName>
    </submittedName>
</protein>
<dbReference type="EMBL" id="ARXV01000018">
    <property type="protein sequence ID" value="KGD63342.1"/>
    <property type="molecule type" value="Genomic_DNA"/>
</dbReference>
<comment type="caution">
    <text evidence="3">The sequence shown here is derived from an EMBL/GenBank/DDBJ whole genome shotgun (WGS) entry which is preliminary data.</text>
</comment>
<dbReference type="PATRIC" id="fig|1177154.3.peg.3363"/>
<keyword evidence="2" id="KW-0732">Signal</keyword>
<proteinExistence type="predicted"/>
<dbReference type="OrthoDB" id="5559625at2"/>
<sequence>MLRFYKTILLALGVTLIAPMAYAQESDPDNRFYDRKAEGWFWYKEEIPEEEPEPEKPEPQVVAAPPPQQPEPTAPAPAVPQGPAVFSAAWFRENLPKYKDEAWNNPTIENVRTYMYLQRYAMDRSEQFADATELAVVGDPFLDEESRRPSATFASQKLDRWAGQEKDQLAHKIAQKAGIFFFFRSDSDTSRVQAPILKMLELRDGFTILPISVDGKPLPDGIFPDFRTDQGQAEKLGAEVFPSLYLVSEDREVEPIAQGVLSLADLKHRIILVARRRGWITEEEFNKTKPIMNLDNNIAAILDAQSYELSSMAKDSSDSETNFIPPEKLSEFIKQKLHQER</sequence>
<gene>
    <name evidence="3" type="ORF">Y5S_03328</name>
</gene>
<feature type="compositionally biased region" description="Pro residues" evidence="1">
    <location>
        <begin position="64"/>
        <end position="79"/>
    </location>
</feature>
<accession>A0A095SFJ8</accession>
<dbReference type="InterPro" id="IPR014111">
    <property type="entry name" value="T4SS_TraF-like"/>
</dbReference>
<feature type="region of interest" description="Disordered" evidence="1">
    <location>
        <begin position="46"/>
        <end position="79"/>
    </location>
</feature>
<dbReference type="InterPro" id="IPR039555">
    <property type="entry name" value="TraF/TrbB"/>
</dbReference>
<dbReference type="Pfam" id="PF13728">
    <property type="entry name" value="TraF"/>
    <property type="match status" value="1"/>
</dbReference>
<name>A0A095SFJ8_9GAMM</name>
<feature type="chain" id="PRO_5001909336" evidence="2">
    <location>
        <begin position="24"/>
        <end position="341"/>
    </location>
</feature>
<dbReference type="NCBIfam" id="TIGR02740">
    <property type="entry name" value="TraF-like"/>
    <property type="match status" value="1"/>
</dbReference>
<evidence type="ECO:0000313" key="3">
    <source>
        <dbReference type="EMBL" id="KGD63342.1"/>
    </source>
</evidence>
<dbReference type="Proteomes" id="UP000029444">
    <property type="component" value="Unassembled WGS sequence"/>
</dbReference>
<evidence type="ECO:0000256" key="1">
    <source>
        <dbReference type="SAM" id="MobiDB-lite"/>
    </source>
</evidence>
<keyword evidence="4" id="KW-1185">Reference proteome</keyword>
<evidence type="ECO:0000256" key="2">
    <source>
        <dbReference type="SAM" id="SignalP"/>
    </source>
</evidence>
<dbReference type="STRING" id="1177154.Y5S_03328"/>
<organism evidence="3 4">
    <name type="scientific">Alcanivorax nanhaiticus</name>
    <dbReference type="NCBI Taxonomy" id="1177154"/>
    <lineage>
        <taxon>Bacteria</taxon>
        <taxon>Pseudomonadati</taxon>
        <taxon>Pseudomonadota</taxon>
        <taxon>Gammaproteobacteria</taxon>
        <taxon>Oceanospirillales</taxon>
        <taxon>Alcanivoracaceae</taxon>
        <taxon>Alcanivorax</taxon>
    </lineage>
</organism>
<feature type="signal peptide" evidence="2">
    <location>
        <begin position="1"/>
        <end position="23"/>
    </location>
</feature>
<evidence type="ECO:0000313" key="4">
    <source>
        <dbReference type="Proteomes" id="UP000029444"/>
    </source>
</evidence>